<feature type="domain" description="ABC transmembrane type-1" evidence="13">
    <location>
        <begin position="920"/>
        <end position="1205"/>
    </location>
</feature>
<sequence length="1481" mass="163750">MYDLGSMILADRDTWPRVPAIELTCGIVGKLYALTIAALVIGLVRLRKVERRAHRAQTWQLKIKYFALGLAISSSALLVWLPAQASQPFDMTAVLQLLSTCVALVLSFAHGRRSRLSSDILLVYWLFSAIATTAQLRSLIKHSTDSLDISVLVAYVALLGASLTALWAEATAQPSESRIHLPDDDKQDPAEQAHIFSRLIFAWATPAINAGYRRNYLDIEHLYGMPRELTGDQANVKFLAQWTRSQAQSSPSLLRVMWNGTWRDILWSGVYLAISVGSQLLQPLLLRRIITFFQVYGTVKGVELDDGLLLAASMGVLGLVRATAFQAYWLRLMLPFMWVDKVLSALIFRKVLHLSSESRSKHTIGEIVSYLSVDADRIAVFVNYIHCLWCYPLQIIVVMYMLYQTMGWSCLAGVAMLAINACASTWLAGFVQAHVRDFFNWRDQRMRVITEAMSNMKGVKLYSWQSAFIDRICKIRDANELHSLRKVGMWKAIMNTSSSLTTVLIGLVTFATYEVFDGVSHGPLTSKLIFVSLSYFLLIQEPISQGPFVMTQFINAAKSYVRVCSLANSAELDPVAADRKEYDRDSPIASSDDVLVSVEKGEFKWLTAEEPTLRNIDIECKRDQLVAVVGRVGAGKSSLVSAILGDMVKSRGSVTVRGSVAYVPQQAWIMNATLRDNILFGHRFDQVLYDRVLDACALRPDLEMLPGGDMTEIGEKGINLSGGQKARVSLARAVYSRADIYILDDPLAAVDAHVGKHIFTHVVGPQGMLKTRARILVTNAVQYLGNVDSVVMLCNGQVVECGSFSQVMDSRGETFDYVSSHMIEGGAGSDTQLVDGIDGTSMDEFQPDTPSTLFAGLSGQLQVSSACTSSNSSARTSTTESPSCASLHKIIKKEERAVGGIEWATIQFYLEVCGSSNVRGLVASLVLALAFNAGGSLWLARWSNANDSQKSENSHESTFYLAIYGLLGVAGVLAMAMSLLFLWMRCTLSASHNTHRQMLHSIFRSPMAFFDSTPIGRILGLFSGDIAQIDDNMPTTSDMGLKALMQAVVAVVLIVISAPLTLLFFLPSAYIYMDLQRRFLPTTRDSKRIANTMRDISLSTTEEAINGAASIRAYGRVSAFETTFMERTELLCRAWWTYMSANRWLAVRLDLVSAGIIFLTTVLLILTQLVTGSVNGSHAGLSLTYALSMIGVLTTCIRCTTIVEMALISVERVRRYSFLDAEAPEIIEDCRPERSWPMEGTVEFKNYSTRYREGLDLVLKDVSFAVKPCEKVGIVGRTGAGKSSLTLALFRIIEAAEGQILLDGEDIAQYGLFDVRSKLSIIPQDPVLFAGTVRENLDPFNAYSDQDIWRALEHARLADFIRTKDERLEFVVTQGGENFSVGQRQLICLARALLKRAKVLVLDEATAAIDPESDAIIQDSIRKEFKDCTVLTIAHRLNTIIDSDRILVLDQGQVAEFDTPSALLAKEGGLFKSLWNRANEN</sequence>
<gene>
    <name evidence="14" type="ORF">IWW39_004260</name>
</gene>
<keyword evidence="15" id="KW-1185">Reference proteome</keyword>
<evidence type="ECO:0000256" key="5">
    <source>
        <dbReference type="ARBA" id="ARBA00022737"/>
    </source>
</evidence>
<feature type="transmembrane region" description="Helical" evidence="11">
    <location>
        <begin position="89"/>
        <end position="109"/>
    </location>
</feature>
<feature type="transmembrane region" description="Helical" evidence="11">
    <location>
        <begin position="1043"/>
        <end position="1072"/>
    </location>
</feature>
<dbReference type="SUPFAM" id="SSF90123">
    <property type="entry name" value="ABC transporter transmembrane region"/>
    <property type="match status" value="2"/>
</dbReference>
<dbReference type="InterPro" id="IPR003439">
    <property type="entry name" value="ABC_transporter-like_ATP-bd"/>
</dbReference>
<evidence type="ECO:0000256" key="10">
    <source>
        <dbReference type="ARBA" id="ARBA00023136"/>
    </source>
</evidence>
<reference evidence="14" key="1">
    <citation type="submission" date="2022-07" db="EMBL/GenBank/DDBJ databases">
        <title>Phylogenomic reconstructions and comparative analyses of Kickxellomycotina fungi.</title>
        <authorList>
            <person name="Reynolds N.K."/>
            <person name="Stajich J.E."/>
            <person name="Barry K."/>
            <person name="Grigoriev I.V."/>
            <person name="Crous P."/>
            <person name="Smith M.E."/>
        </authorList>
    </citation>
    <scope>NUCLEOTIDE SEQUENCE</scope>
    <source>
        <strain evidence="14">CBS 109367</strain>
    </source>
</reference>
<keyword evidence="3" id="KW-0813">Transport</keyword>
<dbReference type="PROSITE" id="PS50929">
    <property type="entry name" value="ABC_TM1F"/>
    <property type="match status" value="2"/>
</dbReference>
<dbReference type="InterPro" id="IPR003593">
    <property type="entry name" value="AAA+_ATPase"/>
</dbReference>
<dbReference type="GO" id="GO:0140359">
    <property type="term" value="F:ABC-type transporter activity"/>
    <property type="evidence" value="ECO:0007669"/>
    <property type="project" value="InterPro"/>
</dbReference>
<dbReference type="FunFam" id="3.40.50.300:FF:000450">
    <property type="entry name" value="ABC transporter C family member 2"/>
    <property type="match status" value="1"/>
</dbReference>
<feature type="transmembrane region" description="Helical" evidence="11">
    <location>
        <begin position="1149"/>
        <end position="1171"/>
    </location>
</feature>
<dbReference type="PANTHER" id="PTHR24223">
    <property type="entry name" value="ATP-BINDING CASSETTE SUB-FAMILY C"/>
    <property type="match status" value="1"/>
</dbReference>
<evidence type="ECO:0000256" key="11">
    <source>
        <dbReference type="SAM" id="Phobius"/>
    </source>
</evidence>
<feature type="domain" description="ABC transmembrane type-1" evidence="13">
    <location>
        <begin position="266"/>
        <end position="555"/>
    </location>
</feature>
<evidence type="ECO:0000256" key="9">
    <source>
        <dbReference type="ARBA" id="ARBA00022989"/>
    </source>
</evidence>
<evidence type="ECO:0008006" key="16">
    <source>
        <dbReference type="Google" id="ProtNLM"/>
    </source>
</evidence>
<feature type="transmembrane region" description="Helical" evidence="11">
    <location>
        <begin position="65"/>
        <end position="83"/>
    </location>
</feature>
<dbReference type="EMBL" id="JANBTX010000153">
    <property type="protein sequence ID" value="KAJ2685435.1"/>
    <property type="molecule type" value="Genomic_DNA"/>
</dbReference>
<evidence type="ECO:0000256" key="2">
    <source>
        <dbReference type="ARBA" id="ARBA00009726"/>
    </source>
</evidence>
<name>A0A9W8GJF9_9FUNG</name>
<keyword evidence="7" id="KW-0067">ATP-binding</keyword>
<dbReference type="GO" id="GO:0016887">
    <property type="term" value="F:ATP hydrolysis activity"/>
    <property type="evidence" value="ECO:0007669"/>
    <property type="project" value="InterPro"/>
</dbReference>
<keyword evidence="9 11" id="KW-1133">Transmembrane helix</keyword>
<keyword evidence="5" id="KW-0677">Repeat</keyword>
<evidence type="ECO:0000313" key="14">
    <source>
        <dbReference type="EMBL" id="KAJ2685435.1"/>
    </source>
</evidence>
<evidence type="ECO:0000259" key="13">
    <source>
        <dbReference type="PROSITE" id="PS50929"/>
    </source>
</evidence>
<evidence type="ECO:0000256" key="7">
    <source>
        <dbReference type="ARBA" id="ARBA00022840"/>
    </source>
</evidence>
<proteinExistence type="inferred from homology"/>
<dbReference type="InterPro" id="IPR036640">
    <property type="entry name" value="ABC1_TM_sf"/>
</dbReference>
<dbReference type="InterPro" id="IPR044746">
    <property type="entry name" value="ABCC_6TM_D1"/>
</dbReference>
<feature type="domain" description="ABC transporter" evidence="12">
    <location>
        <begin position="589"/>
        <end position="820"/>
    </location>
</feature>
<keyword evidence="10 11" id="KW-0472">Membrane</keyword>
<dbReference type="FunFam" id="3.40.50.300:FF:000074">
    <property type="entry name" value="Multidrug resistance-associated protein 5 isoform 1"/>
    <property type="match status" value="1"/>
</dbReference>
<organism evidence="14 15">
    <name type="scientific">Coemansia spiralis</name>
    <dbReference type="NCBI Taxonomy" id="417178"/>
    <lineage>
        <taxon>Eukaryota</taxon>
        <taxon>Fungi</taxon>
        <taxon>Fungi incertae sedis</taxon>
        <taxon>Zoopagomycota</taxon>
        <taxon>Kickxellomycotina</taxon>
        <taxon>Kickxellomycetes</taxon>
        <taxon>Kickxellales</taxon>
        <taxon>Kickxellaceae</taxon>
        <taxon>Coemansia</taxon>
    </lineage>
</organism>
<dbReference type="CDD" id="cd18579">
    <property type="entry name" value="ABC_6TM_ABCC_D1"/>
    <property type="match status" value="1"/>
</dbReference>
<dbReference type="InterPro" id="IPR027417">
    <property type="entry name" value="P-loop_NTPase"/>
</dbReference>
<dbReference type="InterPro" id="IPR056227">
    <property type="entry name" value="TMD0_ABC"/>
</dbReference>
<dbReference type="GO" id="GO:0000329">
    <property type="term" value="C:fungal-type vacuole membrane"/>
    <property type="evidence" value="ECO:0007669"/>
    <property type="project" value="UniProtKB-ARBA"/>
</dbReference>
<feature type="transmembrane region" description="Helical" evidence="11">
    <location>
        <begin position="307"/>
        <end position="329"/>
    </location>
</feature>
<feature type="transmembrane region" description="Helical" evidence="11">
    <location>
        <begin position="152"/>
        <end position="172"/>
    </location>
</feature>
<dbReference type="InterPro" id="IPR017871">
    <property type="entry name" value="ABC_transporter-like_CS"/>
</dbReference>
<dbReference type="Gene3D" id="3.40.50.300">
    <property type="entry name" value="P-loop containing nucleotide triphosphate hydrolases"/>
    <property type="match status" value="2"/>
</dbReference>
<dbReference type="GO" id="GO:0005524">
    <property type="term" value="F:ATP binding"/>
    <property type="evidence" value="ECO:0007669"/>
    <property type="project" value="UniProtKB-KW"/>
</dbReference>
<dbReference type="SUPFAM" id="SSF52540">
    <property type="entry name" value="P-loop containing nucleoside triphosphate hydrolases"/>
    <property type="match status" value="2"/>
</dbReference>
<feature type="domain" description="ABC transporter" evidence="12">
    <location>
        <begin position="1242"/>
        <end position="1476"/>
    </location>
</feature>
<dbReference type="PROSITE" id="PS50893">
    <property type="entry name" value="ABC_TRANSPORTER_2"/>
    <property type="match status" value="2"/>
</dbReference>
<dbReference type="PANTHER" id="PTHR24223:SF443">
    <property type="entry name" value="MULTIDRUG-RESISTANCE LIKE PROTEIN 1, ISOFORM I"/>
    <property type="match status" value="1"/>
</dbReference>
<evidence type="ECO:0000256" key="8">
    <source>
        <dbReference type="ARBA" id="ARBA00022967"/>
    </source>
</evidence>
<dbReference type="Pfam" id="PF00005">
    <property type="entry name" value="ABC_tran"/>
    <property type="match status" value="2"/>
</dbReference>
<dbReference type="SMART" id="SM00382">
    <property type="entry name" value="AAA"/>
    <property type="match status" value="2"/>
</dbReference>
<protein>
    <recommendedName>
        <fullName evidence="16">P-loop containing nucleoside triphosphate hydrolase protein</fullName>
    </recommendedName>
</protein>
<feature type="transmembrane region" description="Helical" evidence="11">
    <location>
        <begin position="921"/>
        <end position="940"/>
    </location>
</feature>
<dbReference type="Pfam" id="PF00664">
    <property type="entry name" value="ABC_membrane"/>
    <property type="match status" value="2"/>
</dbReference>
<dbReference type="InterPro" id="IPR011527">
    <property type="entry name" value="ABC1_TM_dom"/>
</dbReference>
<evidence type="ECO:0000313" key="15">
    <source>
        <dbReference type="Proteomes" id="UP001151516"/>
    </source>
</evidence>
<feature type="transmembrane region" description="Helical" evidence="11">
    <location>
        <begin position="20"/>
        <end position="44"/>
    </location>
</feature>
<dbReference type="CDD" id="cd03244">
    <property type="entry name" value="ABCC_MRP_domain2"/>
    <property type="match status" value="1"/>
</dbReference>
<evidence type="ECO:0000256" key="1">
    <source>
        <dbReference type="ARBA" id="ARBA00004128"/>
    </source>
</evidence>
<feature type="transmembrane region" description="Helical" evidence="11">
    <location>
        <begin position="961"/>
        <end position="984"/>
    </location>
</feature>
<dbReference type="CDD" id="cd03250">
    <property type="entry name" value="ABCC_MRP_domain1"/>
    <property type="match status" value="1"/>
</dbReference>
<feature type="transmembrane region" description="Helical" evidence="11">
    <location>
        <begin position="1183"/>
        <end position="1208"/>
    </location>
</feature>
<dbReference type="PROSITE" id="PS00211">
    <property type="entry name" value="ABC_TRANSPORTER_1"/>
    <property type="match status" value="2"/>
</dbReference>
<dbReference type="Proteomes" id="UP001151516">
    <property type="component" value="Unassembled WGS sequence"/>
</dbReference>
<accession>A0A9W8GJF9</accession>
<dbReference type="FunFam" id="1.20.1560.10:FF:000013">
    <property type="entry name" value="ABC transporter C family member 2"/>
    <property type="match status" value="1"/>
</dbReference>
<dbReference type="InterPro" id="IPR050173">
    <property type="entry name" value="ABC_transporter_C-like"/>
</dbReference>
<evidence type="ECO:0000256" key="3">
    <source>
        <dbReference type="ARBA" id="ARBA00022448"/>
    </source>
</evidence>
<evidence type="ECO:0000259" key="12">
    <source>
        <dbReference type="PROSITE" id="PS50893"/>
    </source>
</evidence>
<comment type="similarity">
    <text evidence="2">Belongs to the ABC transporter superfamily. ABCC family. Conjugate transporter (TC 3.A.1.208) subfamily.</text>
</comment>
<keyword evidence="8" id="KW-1278">Translocase</keyword>
<feature type="transmembrane region" description="Helical" evidence="11">
    <location>
        <begin position="410"/>
        <end position="431"/>
    </location>
</feature>
<dbReference type="OrthoDB" id="6500128at2759"/>
<evidence type="ECO:0000256" key="6">
    <source>
        <dbReference type="ARBA" id="ARBA00022741"/>
    </source>
</evidence>
<feature type="transmembrane region" description="Helical" evidence="11">
    <location>
        <begin position="378"/>
        <end position="403"/>
    </location>
</feature>
<keyword evidence="4 11" id="KW-0812">Transmembrane</keyword>
<dbReference type="Gene3D" id="1.20.1560.10">
    <property type="entry name" value="ABC transporter type 1, transmembrane domain"/>
    <property type="match status" value="2"/>
</dbReference>
<keyword evidence="6" id="KW-0547">Nucleotide-binding</keyword>
<feature type="transmembrane region" description="Helical" evidence="11">
    <location>
        <begin position="121"/>
        <end position="140"/>
    </location>
</feature>
<dbReference type="Pfam" id="PF24357">
    <property type="entry name" value="TMD0_ABC"/>
    <property type="match status" value="1"/>
</dbReference>
<evidence type="ECO:0000256" key="4">
    <source>
        <dbReference type="ARBA" id="ARBA00022692"/>
    </source>
</evidence>
<comment type="subcellular location">
    <subcellularLocation>
        <location evidence="1">Vacuole membrane</location>
        <topology evidence="1">Multi-pass membrane protein</topology>
    </subcellularLocation>
</comment>
<comment type="caution">
    <text evidence="14">The sequence shown here is derived from an EMBL/GenBank/DDBJ whole genome shotgun (WGS) entry which is preliminary data.</text>
</comment>